<sequence>MGLLERLAAWLGVRKKQVSVLCVGLDNAGKSTILRHLKSGKADVQEIVPTLGVNSERLTLGSLCLTVFDMSGQNRYRDLWQHYYSSVQAVVFVMDSSDKLRLPVARHELESLLQHPGIYTRRVPLLVFANKSDKPESLSPISCTQMLGLSSLSDSPWHICASNGLTGDGLEAGFMWLHGEYKPFGHTFGQFLNEVHRVIQLQRSGAVTFTLTLPFIDQLCAMES</sequence>
<feature type="binding site" evidence="6">
    <location>
        <position position="31"/>
    </location>
    <ligand>
        <name>Mg(2+)</name>
        <dbReference type="ChEBI" id="CHEBI:18420"/>
    </ligand>
</feature>
<dbReference type="PRINTS" id="PR00328">
    <property type="entry name" value="SAR1GTPBP"/>
</dbReference>
<dbReference type="SMART" id="SM00177">
    <property type="entry name" value="ARF"/>
    <property type="match status" value="1"/>
</dbReference>
<keyword evidence="6" id="KW-0460">Magnesium</keyword>
<dbReference type="InterPro" id="IPR024156">
    <property type="entry name" value="Small_GTPase_ARF"/>
</dbReference>
<feature type="binding site" evidence="5">
    <location>
        <position position="72"/>
    </location>
    <ligand>
        <name>GTP</name>
        <dbReference type="ChEBI" id="CHEBI:37565"/>
    </ligand>
</feature>
<keyword evidence="9" id="KW-1185">Reference proteome</keyword>
<accession>A0A8C4QM86</accession>
<dbReference type="InterPro" id="IPR005225">
    <property type="entry name" value="Small_GTP-bd"/>
</dbReference>
<evidence type="ECO:0000256" key="4">
    <source>
        <dbReference type="ARBA" id="ARBA00023134"/>
    </source>
</evidence>
<keyword evidence="6" id="KW-0479">Metal-binding</keyword>
<name>A0A8C4QM86_EPTBU</name>
<evidence type="ECO:0000256" key="1">
    <source>
        <dbReference type="ARBA" id="ARBA00010290"/>
    </source>
</evidence>
<evidence type="ECO:0000256" key="2">
    <source>
        <dbReference type="ARBA" id="ARBA00019766"/>
    </source>
</evidence>
<dbReference type="Gene3D" id="3.40.50.300">
    <property type="entry name" value="P-loop containing nucleotide triphosphate hydrolases"/>
    <property type="match status" value="1"/>
</dbReference>
<dbReference type="AlphaFoldDB" id="A0A8C4QM86"/>
<evidence type="ECO:0000256" key="6">
    <source>
        <dbReference type="PIRSR" id="PIRSR606689-2"/>
    </source>
</evidence>
<evidence type="ECO:0000313" key="9">
    <source>
        <dbReference type="Proteomes" id="UP000694388"/>
    </source>
</evidence>
<dbReference type="GO" id="GO:0003924">
    <property type="term" value="F:GTPase activity"/>
    <property type="evidence" value="ECO:0007669"/>
    <property type="project" value="InterPro"/>
</dbReference>
<dbReference type="Ensembl" id="ENSEBUT00000018206.1">
    <property type="protein sequence ID" value="ENSEBUP00000017630.1"/>
    <property type="gene ID" value="ENSEBUG00000011004.1"/>
</dbReference>
<dbReference type="Pfam" id="PF00025">
    <property type="entry name" value="Arf"/>
    <property type="match status" value="1"/>
</dbReference>
<dbReference type="FunFam" id="3.40.50.300:FF:001166">
    <property type="entry name" value="ADP-ribosylation factor D"/>
    <property type="match status" value="1"/>
</dbReference>
<organism evidence="8 9">
    <name type="scientific">Eptatretus burgeri</name>
    <name type="common">Inshore hagfish</name>
    <dbReference type="NCBI Taxonomy" id="7764"/>
    <lineage>
        <taxon>Eukaryota</taxon>
        <taxon>Metazoa</taxon>
        <taxon>Chordata</taxon>
        <taxon>Craniata</taxon>
        <taxon>Vertebrata</taxon>
        <taxon>Cyclostomata</taxon>
        <taxon>Myxini</taxon>
        <taxon>Myxiniformes</taxon>
        <taxon>Myxinidae</taxon>
        <taxon>Eptatretinae</taxon>
        <taxon>Eptatretus</taxon>
    </lineage>
</organism>
<dbReference type="NCBIfam" id="TIGR00231">
    <property type="entry name" value="small_GTP"/>
    <property type="match status" value="1"/>
</dbReference>
<feature type="binding site" evidence="5">
    <location>
        <begin position="24"/>
        <end position="31"/>
    </location>
    <ligand>
        <name>GTP</name>
        <dbReference type="ChEBI" id="CHEBI:37565"/>
    </ligand>
</feature>
<evidence type="ECO:0000313" key="8">
    <source>
        <dbReference type="Ensembl" id="ENSEBUP00000017630.1"/>
    </source>
</evidence>
<dbReference type="SMART" id="SM00178">
    <property type="entry name" value="SAR"/>
    <property type="match status" value="1"/>
</dbReference>
<evidence type="ECO:0000256" key="7">
    <source>
        <dbReference type="RuleBase" id="RU003925"/>
    </source>
</evidence>
<keyword evidence="3 5" id="KW-0547">Nucleotide-binding</keyword>
<protein>
    <recommendedName>
        <fullName evidence="2">ADP-ribosylation factor-like protein 6</fullName>
    </recommendedName>
</protein>
<dbReference type="InterPro" id="IPR027417">
    <property type="entry name" value="P-loop_NTPase"/>
</dbReference>
<dbReference type="PROSITE" id="PS51417">
    <property type="entry name" value="ARF"/>
    <property type="match status" value="1"/>
</dbReference>
<dbReference type="Proteomes" id="UP000694388">
    <property type="component" value="Unplaced"/>
</dbReference>
<evidence type="ECO:0000256" key="5">
    <source>
        <dbReference type="PIRSR" id="PIRSR606689-1"/>
    </source>
</evidence>
<dbReference type="GeneTree" id="ENSGT00940000156459"/>
<feature type="binding site" evidence="5">
    <location>
        <begin position="130"/>
        <end position="133"/>
    </location>
    <ligand>
        <name>GTP</name>
        <dbReference type="ChEBI" id="CHEBI:37565"/>
    </ligand>
</feature>
<dbReference type="GO" id="GO:0046872">
    <property type="term" value="F:metal ion binding"/>
    <property type="evidence" value="ECO:0007669"/>
    <property type="project" value="UniProtKB-KW"/>
</dbReference>
<comment type="similarity">
    <text evidence="1 7">Belongs to the small GTPase superfamily. Arf family.</text>
</comment>
<dbReference type="PANTHER" id="PTHR11711">
    <property type="entry name" value="ADP RIBOSYLATION FACTOR-RELATED"/>
    <property type="match status" value="1"/>
</dbReference>
<dbReference type="Ensembl" id="ENSEBUT00000018172.1">
    <property type="protein sequence ID" value="ENSEBUP00000017596.1"/>
    <property type="gene ID" value="ENSEBUG00000011004.1"/>
</dbReference>
<dbReference type="SUPFAM" id="SSF52540">
    <property type="entry name" value="P-loop containing nucleoside triphosphate hydrolases"/>
    <property type="match status" value="1"/>
</dbReference>
<dbReference type="InterPro" id="IPR006689">
    <property type="entry name" value="Small_GTPase_ARF/SAR"/>
</dbReference>
<reference evidence="8" key="1">
    <citation type="submission" date="2025-05" db="UniProtKB">
        <authorList>
            <consortium name="Ensembl"/>
        </authorList>
    </citation>
    <scope>IDENTIFICATION</scope>
</reference>
<evidence type="ECO:0000256" key="3">
    <source>
        <dbReference type="ARBA" id="ARBA00022741"/>
    </source>
</evidence>
<keyword evidence="4 5" id="KW-0342">GTP-binding</keyword>
<dbReference type="GO" id="GO:0005525">
    <property type="term" value="F:GTP binding"/>
    <property type="evidence" value="ECO:0007669"/>
    <property type="project" value="UniProtKB-KW"/>
</dbReference>
<proteinExistence type="inferred from homology"/>
<feature type="binding site" evidence="6">
    <location>
        <position position="50"/>
    </location>
    <ligand>
        <name>Mg(2+)</name>
        <dbReference type="ChEBI" id="CHEBI:18420"/>
    </ligand>
</feature>